<dbReference type="PANTHER" id="PTHR22792">
    <property type="entry name" value="LUPUS LA PROTEIN-RELATED"/>
    <property type="match status" value="1"/>
</dbReference>
<proteinExistence type="predicted"/>
<dbReference type="VEuPathDB" id="FungiDB:H257_02366"/>
<dbReference type="AlphaFoldDB" id="A0A397CCL9"/>
<comment type="caution">
    <text evidence="5">The sequence shown here is derived from an EMBL/GenBank/DDBJ whole genome shotgun (WGS) entry which is preliminary data.</text>
</comment>
<feature type="region of interest" description="Disordered" evidence="3">
    <location>
        <begin position="187"/>
        <end position="268"/>
    </location>
</feature>
<feature type="compositionally biased region" description="Low complexity" evidence="3">
    <location>
        <begin position="229"/>
        <end position="265"/>
    </location>
</feature>
<evidence type="ECO:0000313" key="6">
    <source>
        <dbReference type="Proteomes" id="UP000266643"/>
    </source>
</evidence>
<dbReference type="InterPro" id="IPR036390">
    <property type="entry name" value="WH_DNA-bd_sf"/>
</dbReference>
<dbReference type="SUPFAM" id="SSF46785">
    <property type="entry name" value="Winged helix' DNA-binding domain"/>
    <property type="match status" value="1"/>
</dbReference>
<dbReference type="EMBL" id="QUTD01009558">
    <property type="protein sequence ID" value="RHY42545.1"/>
    <property type="molecule type" value="Genomic_DNA"/>
</dbReference>
<dbReference type="SMART" id="SM00715">
    <property type="entry name" value="LA"/>
    <property type="match status" value="1"/>
</dbReference>
<dbReference type="InterPro" id="IPR045180">
    <property type="entry name" value="La_dom_prot"/>
</dbReference>
<accession>A0A397CCL9</accession>
<dbReference type="CDD" id="cd07323">
    <property type="entry name" value="LAM"/>
    <property type="match status" value="1"/>
</dbReference>
<dbReference type="GO" id="GO:0003723">
    <property type="term" value="F:RNA binding"/>
    <property type="evidence" value="ECO:0007669"/>
    <property type="project" value="UniProtKB-UniRule"/>
</dbReference>
<dbReference type="Proteomes" id="UP000266643">
    <property type="component" value="Unassembled WGS sequence"/>
</dbReference>
<dbReference type="PROSITE" id="PS50961">
    <property type="entry name" value="HTH_LA"/>
    <property type="match status" value="1"/>
</dbReference>
<evidence type="ECO:0000256" key="2">
    <source>
        <dbReference type="PROSITE-ProRule" id="PRU00332"/>
    </source>
</evidence>
<organism evidence="5 6">
    <name type="scientific">Aphanomyces astaci</name>
    <name type="common">Crayfish plague agent</name>
    <dbReference type="NCBI Taxonomy" id="112090"/>
    <lineage>
        <taxon>Eukaryota</taxon>
        <taxon>Sar</taxon>
        <taxon>Stramenopiles</taxon>
        <taxon>Oomycota</taxon>
        <taxon>Saprolegniomycetes</taxon>
        <taxon>Saprolegniales</taxon>
        <taxon>Verrucalvaceae</taxon>
        <taxon>Aphanomyces</taxon>
    </lineage>
</organism>
<evidence type="ECO:0000259" key="4">
    <source>
        <dbReference type="PROSITE" id="PS50961"/>
    </source>
</evidence>
<dbReference type="Pfam" id="PF05383">
    <property type="entry name" value="La"/>
    <property type="match status" value="1"/>
</dbReference>
<dbReference type="InterPro" id="IPR036388">
    <property type="entry name" value="WH-like_DNA-bd_sf"/>
</dbReference>
<feature type="domain" description="HTH La-type RNA-binding" evidence="4">
    <location>
        <begin position="356"/>
        <end position="452"/>
    </location>
</feature>
<sequence length="497" mass="53523">MPIIPQPSLVAFTFNRSRSHTMSASIIGVQVGAKLLEIAYDMKMTIVLLAAIGYIGYRASTANQIPAKQIRAATLASERVSLELLRDEESTKLLLVSTLSKSASPLNVRRKKKKANKQTSEAASTRVIIPATQTTTPTRTLSEIVGAEDDVEAQLDTVDIPVVPPAVVSDDVDVILVEAPVSRVDDVPEQVVKPSKAPPAKPSNKKKAKPSGGLSKDVPEIDWLDVVRLPTKSSPSSTASTTSSSSSSQARRSLSPVKSSSMSPSQFNLPNTMAALSINTTMSHHHPSFAASPIPVTTKPLLSRSRSSVADGRSWRDALGPQCPAPISPPALTKTVSLGAAVTIYPPLPKDPPPPLSVAPSELAQIVQQIEFYFSDANLQRDLFLRNRMDAQGFVYLNVVLNFNRVKAITQFQKMAVDLPSLIRALEQAPRLTVQCKRLASGAIDPEFARLAKIRPATDWAAWVPSNPLPSNHPFELHANMAQLRRSCSSSGFAQTA</sequence>
<evidence type="ECO:0000256" key="1">
    <source>
        <dbReference type="ARBA" id="ARBA00022884"/>
    </source>
</evidence>
<protein>
    <recommendedName>
        <fullName evidence="4">HTH La-type RNA-binding domain-containing protein</fullName>
    </recommendedName>
</protein>
<keyword evidence="1 2" id="KW-0694">RNA-binding</keyword>
<evidence type="ECO:0000313" key="5">
    <source>
        <dbReference type="EMBL" id="RHY42545.1"/>
    </source>
</evidence>
<evidence type="ECO:0000256" key="3">
    <source>
        <dbReference type="SAM" id="MobiDB-lite"/>
    </source>
</evidence>
<dbReference type="InterPro" id="IPR006630">
    <property type="entry name" value="La_HTH"/>
</dbReference>
<gene>
    <name evidence="5" type="ORF">DYB30_002949</name>
</gene>
<dbReference type="Gene3D" id="1.10.10.10">
    <property type="entry name" value="Winged helix-like DNA-binding domain superfamily/Winged helix DNA-binding domain"/>
    <property type="match status" value="1"/>
</dbReference>
<name>A0A397CCL9_APHAT</name>
<reference evidence="5 6" key="1">
    <citation type="submission" date="2018-08" db="EMBL/GenBank/DDBJ databases">
        <title>Aphanomyces genome sequencing and annotation.</title>
        <authorList>
            <person name="Minardi D."/>
            <person name="Oidtmann B."/>
            <person name="Van Der Giezen M."/>
            <person name="Studholme D.J."/>
        </authorList>
    </citation>
    <scope>NUCLEOTIDE SEQUENCE [LARGE SCALE GENOMIC DNA]</scope>
    <source>
        <strain evidence="5 6">D2</strain>
    </source>
</reference>